<dbReference type="Pfam" id="PF13671">
    <property type="entry name" value="AAA_33"/>
    <property type="match status" value="1"/>
</dbReference>
<comment type="caution">
    <text evidence="2">The sequence shown here is derived from an EMBL/GenBank/DDBJ whole genome shotgun (WGS) entry which is preliminary data.</text>
</comment>
<organism evidence="2 3">
    <name type="scientific">Streptomyces roseoverticillatus</name>
    <dbReference type="NCBI Taxonomy" id="66429"/>
    <lineage>
        <taxon>Bacteria</taxon>
        <taxon>Bacillati</taxon>
        <taxon>Actinomycetota</taxon>
        <taxon>Actinomycetes</taxon>
        <taxon>Kitasatosporales</taxon>
        <taxon>Streptomycetaceae</taxon>
        <taxon>Streptomyces</taxon>
    </lineage>
</organism>
<reference evidence="2 3" key="1">
    <citation type="submission" date="2024-06" db="EMBL/GenBank/DDBJ databases">
        <title>The Natural Products Discovery Center: Release of the First 8490 Sequenced Strains for Exploring Actinobacteria Biosynthetic Diversity.</title>
        <authorList>
            <person name="Kalkreuter E."/>
            <person name="Kautsar S.A."/>
            <person name="Yang D."/>
            <person name="Bader C.D."/>
            <person name="Teijaro C.N."/>
            <person name="Fluegel L."/>
            <person name="Davis C.M."/>
            <person name="Simpson J.R."/>
            <person name="Lauterbach L."/>
            <person name="Steele A.D."/>
            <person name="Gui C."/>
            <person name="Meng S."/>
            <person name="Li G."/>
            <person name="Viehrig K."/>
            <person name="Ye F."/>
            <person name="Su P."/>
            <person name="Kiefer A.F."/>
            <person name="Nichols A."/>
            <person name="Cepeda A.J."/>
            <person name="Yan W."/>
            <person name="Fan B."/>
            <person name="Jiang Y."/>
            <person name="Adhikari A."/>
            <person name="Zheng C.-J."/>
            <person name="Schuster L."/>
            <person name="Cowan T.M."/>
            <person name="Smanski M.J."/>
            <person name="Chevrette M.G."/>
            <person name="De Carvalho L.P.S."/>
            <person name="Shen B."/>
        </authorList>
    </citation>
    <scope>NUCLEOTIDE SEQUENCE [LARGE SCALE GENOMIC DNA]</scope>
    <source>
        <strain evidence="2 3">NPDC053791</strain>
    </source>
</reference>
<name>A0ABV3J2S1_9ACTN</name>
<dbReference type="Gene3D" id="3.40.50.300">
    <property type="entry name" value="P-loop containing nucleotide triphosphate hydrolases"/>
    <property type="match status" value="1"/>
</dbReference>
<protein>
    <submittedName>
        <fullName evidence="2">AAA family ATPase</fullName>
    </submittedName>
</protein>
<dbReference type="Proteomes" id="UP001552479">
    <property type="component" value="Unassembled WGS sequence"/>
</dbReference>
<feature type="region of interest" description="Disordered" evidence="1">
    <location>
        <begin position="1"/>
        <end position="32"/>
    </location>
</feature>
<evidence type="ECO:0000313" key="3">
    <source>
        <dbReference type="Proteomes" id="UP001552479"/>
    </source>
</evidence>
<accession>A0ABV3J2S1</accession>
<evidence type="ECO:0000313" key="2">
    <source>
        <dbReference type="EMBL" id="MEV4926760.1"/>
    </source>
</evidence>
<dbReference type="RefSeq" id="WP_366090079.1">
    <property type="nucleotide sequence ID" value="NZ_JBFASG010000038.1"/>
</dbReference>
<proteinExistence type="predicted"/>
<gene>
    <name evidence="2" type="ORF">AB0L03_28715</name>
</gene>
<dbReference type="InterPro" id="IPR027417">
    <property type="entry name" value="P-loop_NTPase"/>
</dbReference>
<dbReference type="EMBL" id="JBFASG010000038">
    <property type="protein sequence ID" value="MEV4926760.1"/>
    <property type="molecule type" value="Genomic_DNA"/>
</dbReference>
<dbReference type="SUPFAM" id="SSF52540">
    <property type="entry name" value="P-loop containing nucleoside triphosphate hydrolases"/>
    <property type="match status" value="1"/>
</dbReference>
<keyword evidence="3" id="KW-1185">Reference proteome</keyword>
<sequence>MGTAPTAPAAGTAAAATAAPGTAEGGPAARPRAGVLDLRGGAGRGELRFPVGDLLVVSGLPGSGKSTLIRRAVAALDARDGIVWCVDSQDARERLERRAPGWLPYGAYRPFARLAHYAALRRALRSGASVVVHDCGQRGWVRRWVARDARRRGAAAHLLLLDVPPGTALAGQAARGRGVSPHAFGLHRRAMARLTTEVAAGRPPAGVTSVVLLDRGAVDALGEITFG</sequence>
<evidence type="ECO:0000256" key="1">
    <source>
        <dbReference type="SAM" id="MobiDB-lite"/>
    </source>
</evidence>